<proteinExistence type="predicted"/>
<dbReference type="Proteomes" id="UP000182985">
    <property type="component" value="Unassembled WGS sequence"/>
</dbReference>
<evidence type="ECO:0000313" key="3">
    <source>
        <dbReference type="Proteomes" id="UP000182985"/>
    </source>
</evidence>
<keyword evidence="3" id="KW-1185">Reference proteome</keyword>
<dbReference type="EMBL" id="MOEC01000049">
    <property type="protein sequence ID" value="OIS90522.1"/>
    <property type="molecule type" value="Genomic_DNA"/>
</dbReference>
<reference evidence="2 3" key="1">
    <citation type="submission" date="2016-10" db="EMBL/GenBank/DDBJ databases">
        <title>The Draft Genome Sequence of the Potato Rhizosphere Bacteria Ochrobactrum sp. IPA7.2.</title>
        <authorList>
            <person name="Gogoleva N.E."/>
            <person name="Khlopko Y.A."/>
            <person name="Burygin G.L."/>
            <person name="Plotnikov A.O."/>
        </authorList>
    </citation>
    <scope>NUCLEOTIDE SEQUENCE [LARGE SCALE GENOMIC DNA]</scope>
    <source>
        <strain evidence="2 3">IPA7.2</strain>
    </source>
</reference>
<evidence type="ECO:0000256" key="1">
    <source>
        <dbReference type="SAM" id="Phobius"/>
    </source>
</evidence>
<name>A0A1J6HV78_9HYPH</name>
<gene>
    <name evidence="2" type="ORF">BLA27_26470</name>
</gene>
<comment type="caution">
    <text evidence="2">The sequence shown here is derived from an EMBL/GenBank/DDBJ whole genome shotgun (WGS) entry which is preliminary data.</text>
</comment>
<keyword evidence="1" id="KW-0812">Transmembrane</keyword>
<dbReference type="AlphaFoldDB" id="A0A1J6HV78"/>
<evidence type="ECO:0000313" key="2">
    <source>
        <dbReference type="EMBL" id="OIS90522.1"/>
    </source>
</evidence>
<organism evidence="2 3">
    <name type="scientific">Brucella cytisi</name>
    <dbReference type="NCBI Taxonomy" id="407152"/>
    <lineage>
        <taxon>Bacteria</taxon>
        <taxon>Pseudomonadati</taxon>
        <taxon>Pseudomonadota</taxon>
        <taxon>Alphaproteobacteria</taxon>
        <taxon>Hyphomicrobiales</taxon>
        <taxon>Brucellaceae</taxon>
        <taxon>Brucella/Ochrobactrum group</taxon>
        <taxon>Brucella</taxon>
    </lineage>
</organism>
<accession>A0A1J6HV78</accession>
<protein>
    <submittedName>
        <fullName evidence="2">Uncharacterized protein</fullName>
    </submittedName>
</protein>
<keyword evidence="1" id="KW-0472">Membrane</keyword>
<feature type="transmembrane region" description="Helical" evidence="1">
    <location>
        <begin position="55"/>
        <end position="79"/>
    </location>
</feature>
<sequence length="97" mass="10544">MHRRAWADFLLAKAESIDPDPSHAPDKSGGDGMATGLAKRLTAFGMVILREAISVYWTLVKIMLPVMVLTQLAIEMGLIKGHFSCLRSRHAVRGAAA</sequence>
<keyword evidence="1" id="KW-1133">Transmembrane helix</keyword>